<keyword evidence="2" id="KW-1185">Reference proteome</keyword>
<accession>A0A2S6H1F8</accession>
<reference evidence="1 2" key="1">
    <citation type="submission" date="2018-02" db="EMBL/GenBank/DDBJ databases">
        <title>Genomic Encyclopedia of Archaeal and Bacterial Type Strains, Phase II (KMG-II): from individual species to whole genera.</title>
        <authorList>
            <person name="Goeker M."/>
        </authorList>
    </citation>
    <scope>NUCLEOTIDE SEQUENCE [LARGE SCALE GENOMIC DNA]</scope>
    <source>
        <strain evidence="1 2">YU 961-1</strain>
    </source>
</reference>
<proteinExistence type="predicted"/>
<sequence>MTGAGVPDIAEHAQLGPVVGMIADRSCAVLSLDVFDTLLWRRVPRPTDVFTVLAAHLRATGQLPGWIGDAAFRRMRIGAEQRARAGRGALGPEVSLFDIWRAMPEAVVDPVGLDALVAAEVRVERSCTVVDLDVAALIGVARAHGVPVVLVSDTYFTAEQLAALLDRPEIGPLDDIAVFRSHEHGADKAGGLWPIVLGALDRAPRQVLHIGDNRVADHEVPAALGVRTLHYERVDADFTRVIERESETTDPFGPFGALVDPAHGDFGMTTLRARTLGAHAPAATASRTAAWRYGAAVLGPVLTGFAEWAAHRAHEAGTSVLWCPMREGELLAAMVNAAAEARGWAVRAEPVWLSRQVTSVAALDPLDPGAVRAFIRKRYRLSARQLLEMLRLRPGDVPGLVGSLDSLLDDEQLVDSVGRALTETEHLRTRLSKVVDTARERLVRSLRAAGALDAEDLTLVDLGWGGTIQHQLAKALRDAGVDIAPAGLYLVADERAAGVLLDGLRVEGYLGQVDHPREVVRAVSRSPEVVEQCVNALCGSLLAFDEDGAPVLGPVEGSAAQQAERAAAKAGIRAFQANWARYVGTDKNWPLLGTTAAPRLATVLTRALQAPDAREAAFLGDWAHEDNFGSAVVTPVVPDDLAAAIPYLSPNDLDDLDMRDCFWPALLAASDPGLAAATRAVAEGAVDRAVFEPSGEPFGTLLRYRLADDTWHDTPRRRVRINHNGLSFARVDFRGPDVVDVSLAIPGRPAIVRVDWIEARVVTGREGRACALRWEQPDEFAELTFVDCRWLGGNLVEFEHPHAAVWLPLAARCGAAVSSGQVTVAFAMLPQSWSLPGPRMPEERDPAPIPAQVALSTRVVEEYRARGPVGVIAGAARVAARKLTGD</sequence>
<dbReference type="Gene3D" id="3.40.50.1000">
    <property type="entry name" value="HAD superfamily/HAD-like"/>
    <property type="match status" value="1"/>
</dbReference>
<name>A0A2S6H1F8_9PSEU</name>
<dbReference type="EMBL" id="PTIX01000001">
    <property type="protein sequence ID" value="PPK71315.1"/>
    <property type="molecule type" value="Genomic_DNA"/>
</dbReference>
<protein>
    <submittedName>
        <fullName evidence="1">Uncharacterized protein</fullName>
    </submittedName>
</protein>
<dbReference type="InterPro" id="IPR023214">
    <property type="entry name" value="HAD_sf"/>
</dbReference>
<dbReference type="CDD" id="cd01427">
    <property type="entry name" value="HAD_like"/>
    <property type="match status" value="1"/>
</dbReference>
<dbReference type="RefSeq" id="WP_104476427.1">
    <property type="nucleotide sequence ID" value="NZ_CP154825.1"/>
</dbReference>
<dbReference type="Proteomes" id="UP000239203">
    <property type="component" value="Unassembled WGS sequence"/>
</dbReference>
<evidence type="ECO:0000313" key="2">
    <source>
        <dbReference type="Proteomes" id="UP000239203"/>
    </source>
</evidence>
<dbReference type="OrthoDB" id="9816564at2"/>
<dbReference type="SUPFAM" id="SSF56784">
    <property type="entry name" value="HAD-like"/>
    <property type="match status" value="1"/>
</dbReference>
<evidence type="ECO:0000313" key="1">
    <source>
        <dbReference type="EMBL" id="PPK71315.1"/>
    </source>
</evidence>
<dbReference type="InterPro" id="IPR036412">
    <property type="entry name" value="HAD-like_sf"/>
</dbReference>
<organism evidence="1 2">
    <name type="scientific">Actinokineospora auranticolor</name>
    <dbReference type="NCBI Taxonomy" id="155976"/>
    <lineage>
        <taxon>Bacteria</taxon>
        <taxon>Bacillati</taxon>
        <taxon>Actinomycetota</taxon>
        <taxon>Actinomycetes</taxon>
        <taxon>Pseudonocardiales</taxon>
        <taxon>Pseudonocardiaceae</taxon>
        <taxon>Actinokineospora</taxon>
    </lineage>
</organism>
<gene>
    <name evidence="1" type="ORF">CLV40_101504</name>
</gene>
<dbReference type="AlphaFoldDB" id="A0A2S6H1F8"/>
<comment type="caution">
    <text evidence="1">The sequence shown here is derived from an EMBL/GenBank/DDBJ whole genome shotgun (WGS) entry which is preliminary data.</text>
</comment>